<keyword evidence="2" id="KW-1185">Reference proteome</keyword>
<gene>
    <name evidence="1" type="ORF">G4L39_11710</name>
</gene>
<evidence type="ECO:0000313" key="2">
    <source>
        <dbReference type="Proteomes" id="UP000477311"/>
    </source>
</evidence>
<dbReference type="RefSeq" id="WP_165108369.1">
    <property type="nucleotide sequence ID" value="NZ_JAAKYA010000079.1"/>
</dbReference>
<comment type="caution">
    <text evidence="1">The sequence shown here is derived from an EMBL/GenBank/DDBJ whole genome shotgun (WGS) entry which is preliminary data.</text>
</comment>
<dbReference type="EMBL" id="JAAKYA010000079">
    <property type="protein sequence ID" value="NGO40052.1"/>
    <property type="molecule type" value="Genomic_DNA"/>
</dbReference>
<evidence type="ECO:0000313" key="1">
    <source>
        <dbReference type="EMBL" id="NGO40052.1"/>
    </source>
</evidence>
<protein>
    <submittedName>
        <fullName evidence="1">Uncharacterized protein</fullName>
    </submittedName>
</protein>
<proteinExistence type="predicted"/>
<organism evidence="1 2">
    <name type="scientific">Limisphaera ngatamarikiensis</name>
    <dbReference type="NCBI Taxonomy" id="1324935"/>
    <lineage>
        <taxon>Bacteria</taxon>
        <taxon>Pseudomonadati</taxon>
        <taxon>Verrucomicrobiota</taxon>
        <taxon>Verrucomicrobiia</taxon>
        <taxon>Limisphaerales</taxon>
        <taxon>Limisphaeraceae</taxon>
        <taxon>Limisphaera</taxon>
    </lineage>
</organism>
<sequence>MKGSFRRTAFLANRLLANPGVRGQTPLLWRRGTPVPAGEAGRWPEGFSLDRPEECDDPCRLFRWRGRAGRTFEGFNPGDRHPACGLVWRVPGRDGLCVPG</sequence>
<dbReference type="Proteomes" id="UP000477311">
    <property type="component" value="Unassembled WGS sequence"/>
</dbReference>
<name>A0A6M1RZ64_9BACT</name>
<reference evidence="1 2" key="1">
    <citation type="submission" date="2020-02" db="EMBL/GenBank/DDBJ databases">
        <title>Draft genome sequence of Limisphaera ngatamarikiensis NGM72.4T, a thermophilic Verrucomicrobia grouped in subdivision 3.</title>
        <authorList>
            <person name="Carere C.R."/>
            <person name="Steen J."/>
            <person name="Hugenholtz P."/>
            <person name="Stott M.B."/>
        </authorList>
    </citation>
    <scope>NUCLEOTIDE SEQUENCE [LARGE SCALE GENOMIC DNA]</scope>
    <source>
        <strain evidence="1 2">NGM72.4</strain>
    </source>
</reference>
<accession>A0A6M1RZ64</accession>
<dbReference type="AlphaFoldDB" id="A0A6M1RZ64"/>